<dbReference type="EMBL" id="VHII01000022">
    <property type="protein sequence ID" value="KAF1373262.1"/>
    <property type="molecule type" value="Genomic_DNA"/>
</dbReference>
<dbReference type="GO" id="GO:0005576">
    <property type="term" value="C:extracellular region"/>
    <property type="evidence" value="ECO:0007669"/>
    <property type="project" value="InterPro"/>
</dbReference>
<dbReference type="AlphaFoldDB" id="A0A6A5EH70"/>
<evidence type="ECO:0008006" key="4">
    <source>
        <dbReference type="Google" id="ProtNLM"/>
    </source>
</evidence>
<dbReference type="InterPro" id="IPR036048">
    <property type="entry name" value="Interleukin_8-like_sf"/>
</dbReference>
<evidence type="ECO:0000313" key="2">
    <source>
        <dbReference type="EMBL" id="KAF1373262.1"/>
    </source>
</evidence>
<proteinExistence type="predicted"/>
<evidence type="ECO:0000313" key="3">
    <source>
        <dbReference type="Proteomes" id="UP000465112"/>
    </source>
</evidence>
<gene>
    <name evidence="2" type="ORF">PFLUV_G00258600</name>
</gene>
<protein>
    <recommendedName>
        <fullName evidence="4">Chemokine interleukin-8-like domain-containing protein</fullName>
    </recommendedName>
</protein>
<dbReference type="SUPFAM" id="SSF54117">
    <property type="entry name" value="Interleukin 8-like chemokines"/>
    <property type="match status" value="1"/>
</dbReference>
<reference evidence="2 3" key="1">
    <citation type="submission" date="2019-06" db="EMBL/GenBank/DDBJ databases">
        <title>A chromosome-scale genome assembly of the European perch, Perca fluviatilis.</title>
        <authorList>
            <person name="Roques C."/>
            <person name="Zahm M."/>
            <person name="Cabau C."/>
            <person name="Klopp C."/>
            <person name="Bouchez O."/>
            <person name="Donnadieu C."/>
            <person name="Kuhl H."/>
            <person name="Gislard M."/>
            <person name="Guendouz S."/>
            <person name="Journot L."/>
            <person name="Haffray P."/>
            <person name="Bestin A."/>
            <person name="Morvezen R."/>
            <person name="Feron R."/>
            <person name="Wen M."/>
            <person name="Jouanno E."/>
            <person name="Herpin A."/>
            <person name="Schartl M."/>
            <person name="Postlethwait J."/>
            <person name="Schaerlinger B."/>
            <person name="Chardard D."/>
            <person name="Lecocq T."/>
            <person name="Poncet C."/>
            <person name="Jaffrelo L."/>
            <person name="Lampietro C."/>
            <person name="Guiguen Y."/>
        </authorList>
    </citation>
    <scope>NUCLEOTIDE SEQUENCE [LARGE SCALE GENOMIC DNA]</scope>
    <source>
        <tissue evidence="2">Blood</tissue>
    </source>
</reference>
<comment type="caution">
    <text evidence="2">The sequence shown here is derived from an EMBL/GenBank/DDBJ whole genome shotgun (WGS) entry which is preliminary data.</text>
</comment>
<dbReference type="Proteomes" id="UP000465112">
    <property type="component" value="Chromosome 22"/>
</dbReference>
<keyword evidence="3" id="KW-1185">Reference proteome</keyword>
<organism evidence="2 3">
    <name type="scientific">Perca fluviatilis</name>
    <name type="common">European perch</name>
    <dbReference type="NCBI Taxonomy" id="8168"/>
    <lineage>
        <taxon>Eukaryota</taxon>
        <taxon>Metazoa</taxon>
        <taxon>Chordata</taxon>
        <taxon>Craniata</taxon>
        <taxon>Vertebrata</taxon>
        <taxon>Euteleostomi</taxon>
        <taxon>Actinopterygii</taxon>
        <taxon>Neopterygii</taxon>
        <taxon>Teleostei</taxon>
        <taxon>Neoteleostei</taxon>
        <taxon>Acanthomorphata</taxon>
        <taxon>Eupercaria</taxon>
        <taxon>Perciformes</taxon>
        <taxon>Percoidei</taxon>
        <taxon>Percidae</taxon>
        <taxon>Percinae</taxon>
        <taxon>Perca</taxon>
    </lineage>
</organism>
<accession>A0A6A5EH70</accession>
<sequence length="110" mass="12594">MWTSLSVRICLLTLAVVMLFSASEGDAFLYPPCCHEGGHRTKEPIAECYKQKAREGCRVNAYLLKTLSGKLQCIKSDSMWLKKKLATKQFKCPPVISKRRFKVLYEDDMD</sequence>
<dbReference type="GO" id="GO:0006955">
    <property type="term" value="P:immune response"/>
    <property type="evidence" value="ECO:0007669"/>
    <property type="project" value="InterPro"/>
</dbReference>
<dbReference type="GO" id="GO:0008009">
    <property type="term" value="F:chemokine activity"/>
    <property type="evidence" value="ECO:0007669"/>
    <property type="project" value="InterPro"/>
</dbReference>
<evidence type="ECO:0000256" key="1">
    <source>
        <dbReference type="SAM" id="SignalP"/>
    </source>
</evidence>
<name>A0A6A5EH70_PERFL</name>
<dbReference type="Gene3D" id="2.40.50.40">
    <property type="match status" value="1"/>
</dbReference>
<keyword evidence="1" id="KW-0732">Signal</keyword>
<feature type="chain" id="PRO_5025352636" description="Chemokine interleukin-8-like domain-containing protein" evidence="1">
    <location>
        <begin position="26"/>
        <end position="110"/>
    </location>
</feature>
<feature type="signal peptide" evidence="1">
    <location>
        <begin position="1"/>
        <end position="25"/>
    </location>
</feature>